<dbReference type="Proteomes" id="UP000789524">
    <property type="component" value="Unassembled WGS sequence"/>
</dbReference>
<organism evidence="5 6">
    <name type="scientific">Danaus chrysippus</name>
    <name type="common">African queen</name>
    <dbReference type="NCBI Taxonomy" id="151541"/>
    <lineage>
        <taxon>Eukaryota</taxon>
        <taxon>Metazoa</taxon>
        <taxon>Ecdysozoa</taxon>
        <taxon>Arthropoda</taxon>
        <taxon>Hexapoda</taxon>
        <taxon>Insecta</taxon>
        <taxon>Pterygota</taxon>
        <taxon>Neoptera</taxon>
        <taxon>Endopterygota</taxon>
        <taxon>Lepidoptera</taxon>
        <taxon>Glossata</taxon>
        <taxon>Ditrysia</taxon>
        <taxon>Papilionoidea</taxon>
        <taxon>Nymphalidae</taxon>
        <taxon>Danainae</taxon>
        <taxon>Danaini</taxon>
        <taxon>Danaina</taxon>
        <taxon>Danaus</taxon>
        <taxon>Anosia</taxon>
    </lineage>
</organism>
<dbReference type="OrthoDB" id="10260712at2759"/>
<comment type="subunit">
    <text evidence="4">Forms a heterodimer with PSMG1.</text>
</comment>
<keyword evidence="2 4" id="KW-0143">Chaperone</keyword>
<sequence>MEANNLWKLFIDEPLEDYTLVIPSVAVGNVGQLACDLLISSLKMVKIASVHSLAQIPVVGYDPYDLKSNNLSSACEVYKSESKKLVVVQIRSPLIYKYARSFLTNIVDTFKSKGIKDVIILTSSFAHEKKLVLSSSFRYVATENSPYRDKITELKLTEHESVNDEIKIFGGGFACLLHKICQEKSLPCLILYKYCSEGDNLPDAYEMIGYLTKVHDIFPKDKDLFAQLKEPVSWKLLFGRPPPADIY</sequence>
<keyword evidence="6" id="KW-1185">Reference proteome</keyword>
<gene>
    <name evidence="5" type="ORF">DCHRY22_LOCUS8085</name>
</gene>
<dbReference type="PIRSF" id="PIRSF010044">
    <property type="entry name" value="UCP010044"/>
    <property type="match status" value="1"/>
</dbReference>
<name>A0A8J2VT97_9NEOP</name>
<dbReference type="Pfam" id="PF09754">
    <property type="entry name" value="PAC2"/>
    <property type="match status" value="1"/>
</dbReference>
<proteinExistence type="inferred from homology"/>
<evidence type="ECO:0000256" key="4">
    <source>
        <dbReference type="PIRNR" id="PIRNR010044"/>
    </source>
</evidence>
<comment type="function">
    <text evidence="4">Chaperone protein which promotes assembly of the 20S proteasome as part of a heterodimer with PSMG1.</text>
</comment>
<dbReference type="InterPro" id="IPR019151">
    <property type="entry name" value="Proteasome_assmbl_chaperone_2"/>
</dbReference>
<dbReference type="InterPro" id="IPR016562">
    <property type="entry name" value="Proteasome_assmbl_chp_2_euk"/>
</dbReference>
<evidence type="ECO:0000313" key="6">
    <source>
        <dbReference type="Proteomes" id="UP000789524"/>
    </source>
</evidence>
<protein>
    <recommendedName>
        <fullName evidence="1 4">Proteasome assembly chaperone 2</fullName>
    </recommendedName>
</protein>
<dbReference type="Gene3D" id="3.40.50.10900">
    <property type="entry name" value="PAC-like subunit"/>
    <property type="match status" value="1"/>
</dbReference>
<dbReference type="AlphaFoldDB" id="A0A8J2VT97"/>
<evidence type="ECO:0000256" key="2">
    <source>
        <dbReference type="ARBA" id="ARBA00023186"/>
    </source>
</evidence>
<dbReference type="GO" id="GO:0005829">
    <property type="term" value="C:cytosol"/>
    <property type="evidence" value="ECO:0007669"/>
    <property type="project" value="TreeGrafter"/>
</dbReference>
<evidence type="ECO:0000256" key="1">
    <source>
        <dbReference type="ARBA" id="ARBA00019186"/>
    </source>
</evidence>
<reference evidence="5" key="1">
    <citation type="submission" date="2021-09" db="EMBL/GenBank/DDBJ databases">
        <authorList>
            <person name="Martin H S."/>
        </authorList>
    </citation>
    <scope>NUCLEOTIDE SEQUENCE</scope>
</reference>
<dbReference type="GO" id="GO:0043248">
    <property type="term" value="P:proteasome assembly"/>
    <property type="evidence" value="ECO:0007669"/>
    <property type="project" value="TreeGrafter"/>
</dbReference>
<accession>A0A8J2VT97</accession>
<comment type="similarity">
    <text evidence="3 4">Belongs to the PSMG2 family.</text>
</comment>
<dbReference type="InterPro" id="IPR038389">
    <property type="entry name" value="PSMG2_sf"/>
</dbReference>
<dbReference type="EMBL" id="CAKASE010000059">
    <property type="protein sequence ID" value="CAG9568028.1"/>
    <property type="molecule type" value="Genomic_DNA"/>
</dbReference>
<dbReference type="GO" id="GO:0005634">
    <property type="term" value="C:nucleus"/>
    <property type="evidence" value="ECO:0007669"/>
    <property type="project" value="TreeGrafter"/>
</dbReference>
<dbReference type="PANTHER" id="PTHR12970:SF1">
    <property type="entry name" value="PROTEASOME ASSEMBLY CHAPERONE 2"/>
    <property type="match status" value="1"/>
</dbReference>
<comment type="caution">
    <text evidence="5">The sequence shown here is derived from an EMBL/GenBank/DDBJ whole genome shotgun (WGS) entry which is preliminary data.</text>
</comment>
<dbReference type="PANTHER" id="PTHR12970">
    <property type="entry name" value="PROTEASOME ASSEMBLY CHAPERONE 2"/>
    <property type="match status" value="1"/>
</dbReference>
<evidence type="ECO:0000313" key="5">
    <source>
        <dbReference type="EMBL" id="CAG9568028.1"/>
    </source>
</evidence>
<evidence type="ECO:0000256" key="3">
    <source>
        <dbReference type="ARBA" id="ARBA00025745"/>
    </source>
</evidence>